<proteinExistence type="predicted"/>
<dbReference type="AlphaFoldDB" id="A0A0K2TQA0"/>
<reference evidence="2" key="1">
    <citation type="submission" date="2014-05" db="EMBL/GenBank/DDBJ databases">
        <authorList>
            <person name="Chronopoulou M."/>
        </authorList>
    </citation>
    <scope>NUCLEOTIDE SEQUENCE</scope>
    <source>
        <tissue evidence="2">Whole organism</tissue>
    </source>
</reference>
<feature type="non-terminal residue" evidence="2">
    <location>
        <position position="1"/>
    </location>
</feature>
<dbReference type="EMBL" id="HACA01010634">
    <property type="protein sequence ID" value="CDW27995.1"/>
    <property type="molecule type" value="Transcribed_RNA"/>
</dbReference>
<feature type="transmembrane region" description="Helical" evidence="1">
    <location>
        <begin position="12"/>
        <end position="37"/>
    </location>
</feature>
<name>A0A0K2TQA0_LEPSM</name>
<keyword evidence="1" id="KW-0812">Transmembrane</keyword>
<organism evidence="2">
    <name type="scientific">Lepeophtheirus salmonis</name>
    <name type="common">Salmon louse</name>
    <name type="synonym">Caligus salmonis</name>
    <dbReference type="NCBI Taxonomy" id="72036"/>
    <lineage>
        <taxon>Eukaryota</taxon>
        <taxon>Metazoa</taxon>
        <taxon>Ecdysozoa</taxon>
        <taxon>Arthropoda</taxon>
        <taxon>Crustacea</taxon>
        <taxon>Multicrustacea</taxon>
        <taxon>Hexanauplia</taxon>
        <taxon>Copepoda</taxon>
        <taxon>Siphonostomatoida</taxon>
        <taxon>Caligidae</taxon>
        <taxon>Lepeophtheirus</taxon>
    </lineage>
</organism>
<protein>
    <submittedName>
        <fullName evidence="2">Uncharacterized protein</fullName>
    </submittedName>
</protein>
<keyword evidence="1" id="KW-0472">Membrane</keyword>
<evidence type="ECO:0000313" key="2">
    <source>
        <dbReference type="EMBL" id="CDW27995.1"/>
    </source>
</evidence>
<keyword evidence="1" id="KW-1133">Transmembrane helix</keyword>
<accession>A0A0K2TQA0</accession>
<evidence type="ECO:0000256" key="1">
    <source>
        <dbReference type="SAM" id="Phobius"/>
    </source>
</evidence>
<sequence length="65" mass="7589">FLFLSLTAFKSFIVCIQSIINIYNVSLSILGTLYTFYTMNTKMINIWDSMDTLIYFLLVTVFNNN</sequence>